<evidence type="ECO:0000313" key="14">
    <source>
        <dbReference type="Proteomes" id="UP000502823"/>
    </source>
</evidence>
<dbReference type="InterPro" id="IPR000836">
    <property type="entry name" value="PRTase_dom"/>
</dbReference>
<evidence type="ECO:0000256" key="2">
    <source>
        <dbReference type="ARBA" id="ARBA00003968"/>
    </source>
</evidence>
<keyword evidence="14" id="KW-1185">Reference proteome</keyword>
<keyword evidence="8" id="KW-0963">Cytoplasm</keyword>
<comment type="pathway">
    <text evidence="4">Purine metabolism; AMP biosynthesis via salvage pathway; AMP from adenine: step 1/1.</text>
</comment>
<comment type="caution">
    <text evidence="13">The sequence shown here is derived from an EMBL/GenBank/DDBJ whole genome shotgun (WGS) entry which is preliminary data.</text>
</comment>
<comment type="catalytic activity">
    <reaction evidence="1">
        <text>AMP + diphosphate = 5-phospho-alpha-D-ribose 1-diphosphate + adenine</text>
        <dbReference type="Rhea" id="RHEA:16609"/>
        <dbReference type="ChEBI" id="CHEBI:16708"/>
        <dbReference type="ChEBI" id="CHEBI:33019"/>
        <dbReference type="ChEBI" id="CHEBI:58017"/>
        <dbReference type="ChEBI" id="CHEBI:456215"/>
        <dbReference type="EC" id="2.4.2.7"/>
    </reaction>
</comment>
<dbReference type="FunFam" id="3.40.50.2020:FF:000004">
    <property type="entry name" value="Adenine phosphoribosyltransferase"/>
    <property type="match status" value="1"/>
</dbReference>
<name>A0A6L2PLL8_COPFO</name>
<evidence type="ECO:0000256" key="4">
    <source>
        <dbReference type="ARBA" id="ARBA00004659"/>
    </source>
</evidence>
<evidence type="ECO:0000256" key="5">
    <source>
        <dbReference type="ARBA" id="ARBA00008391"/>
    </source>
</evidence>
<dbReference type="EMBL" id="BLKM01004290">
    <property type="protein sequence ID" value="GFG30967.1"/>
    <property type="molecule type" value="Genomic_DNA"/>
</dbReference>
<dbReference type="CDD" id="cd06223">
    <property type="entry name" value="PRTases_typeI"/>
    <property type="match status" value="1"/>
</dbReference>
<comment type="similarity">
    <text evidence="5">Belongs to the purine/pyrimidine phosphoribosyltransferase family.</text>
</comment>
<sequence>MEGQTEKLELVKRNISSYPDFPKPGILFRDLFSLLRNPRAFRALQDVMIEHISSQLTPRPEAVVALEARGFVLGPLIALHFDIPFIPVRKRGKLPGEVMQASFTLEYGTDIFEIQSSSITGGLNVLIIDDLLATGGT</sequence>
<comment type="subunit">
    <text evidence="6">Homodimer.</text>
</comment>
<evidence type="ECO:0000256" key="7">
    <source>
        <dbReference type="ARBA" id="ARBA00011893"/>
    </source>
</evidence>
<organism evidence="13 14">
    <name type="scientific">Coptotermes formosanus</name>
    <name type="common">Formosan subterranean termite</name>
    <dbReference type="NCBI Taxonomy" id="36987"/>
    <lineage>
        <taxon>Eukaryota</taxon>
        <taxon>Metazoa</taxon>
        <taxon>Ecdysozoa</taxon>
        <taxon>Arthropoda</taxon>
        <taxon>Hexapoda</taxon>
        <taxon>Insecta</taxon>
        <taxon>Pterygota</taxon>
        <taxon>Neoptera</taxon>
        <taxon>Polyneoptera</taxon>
        <taxon>Dictyoptera</taxon>
        <taxon>Blattodea</taxon>
        <taxon>Blattoidea</taxon>
        <taxon>Termitoidae</taxon>
        <taxon>Rhinotermitidae</taxon>
        <taxon>Coptotermes</taxon>
    </lineage>
</organism>
<evidence type="ECO:0000313" key="13">
    <source>
        <dbReference type="EMBL" id="GFG30967.1"/>
    </source>
</evidence>
<keyword evidence="11" id="KW-0660">Purine salvage</keyword>
<evidence type="ECO:0000256" key="11">
    <source>
        <dbReference type="ARBA" id="ARBA00022726"/>
    </source>
</evidence>
<comment type="function">
    <text evidence="2">Catalyzes a salvage reaction resulting in the formation of AMP, that is energically less costly than de novo synthesis.</text>
</comment>
<dbReference type="GO" id="GO:0005737">
    <property type="term" value="C:cytoplasm"/>
    <property type="evidence" value="ECO:0007669"/>
    <property type="project" value="UniProtKB-SubCell"/>
</dbReference>
<dbReference type="SUPFAM" id="SSF53271">
    <property type="entry name" value="PRTase-like"/>
    <property type="match status" value="1"/>
</dbReference>
<feature type="non-terminal residue" evidence="13">
    <location>
        <position position="137"/>
    </location>
</feature>
<feature type="domain" description="Phosphoribosyltransferase" evidence="12">
    <location>
        <begin position="34"/>
        <end position="137"/>
    </location>
</feature>
<dbReference type="Pfam" id="PF00156">
    <property type="entry name" value="Pribosyltran"/>
    <property type="match status" value="1"/>
</dbReference>
<dbReference type="GO" id="GO:0044209">
    <property type="term" value="P:AMP salvage"/>
    <property type="evidence" value="ECO:0007669"/>
    <property type="project" value="TreeGrafter"/>
</dbReference>
<dbReference type="Proteomes" id="UP000502823">
    <property type="component" value="Unassembled WGS sequence"/>
</dbReference>
<dbReference type="NCBIfam" id="NF002636">
    <property type="entry name" value="PRK02304.1-5"/>
    <property type="match status" value="1"/>
</dbReference>
<keyword evidence="9" id="KW-0328">Glycosyltransferase</keyword>
<proteinExistence type="inferred from homology"/>
<dbReference type="InParanoid" id="A0A6L2PLL8"/>
<comment type="subcellular location">
    <subcellularLocation>
        <location evidence="3">Cytoplasm</location>
    </subcellularLocation>
</comment>
<dbReference type="PANTHER" id="PTHR32315">
    <property type="entry name" value="ADENINE PHOSPHORIBOSYLTRANSFERASE"/>
    <property type="match status" value="1"/>
</dbReference>
<evidence type="ECO:0000256" key="3">
    <source>
        <dbReference type="ARBA" id="ARBA00004496"/>
    </source>
</evidence>
<evidence type="ECO:0000256" key="6">
    <source>
        <dbReference type="ARBA" id="ARBA00011738"/>
    </source>
</evidence>
<keyword evidence="10" id="KW-0808">Transferase</keyword>
<dbReference type="FunCoup" id="A0A6L2PLL8">
    <property type="interactions" value="599"/>
</dbReference>
<protein>
    <recommendedName>
        <fullName evidence="7">adenine phosphoribosyltransferase</fullName>
        <ecNumber evidence="7">2.4.2.7</ecNumber>
    </recommendedName>
</protein>
<accession>A0A6L2PLL8</accession>
<evidence type="ECO:0000256" key="9">
    <source>
        <dbReference type="ARBA" id="ARBA00022676"/>
    </source>
</evidence>
<dbReference type="OrthoDB" id="363185at2759"/>
<reference evidence="14" key="1">
    <citation type="submission" date="2020-01" db="EMBL/GenBank/DDBJ databases">
        <title>Draft genome sequence of the Termite Coptotermes fromosanus.</title>
        <authorList>
            <person name="Itakura S."/>
            <person name="Yosikawa Y."/>
            <person name="Umezawa K."/>
        </authorList>
    </citation>
    <scope>NUCLEOTIDE SEQUENCE [LARGE SCALE GENOMIC DNA]</scope>
</reference>
<gene>
    <name evidence="13" type="ORF">Cfor_06916</name>
</gene>
<dbReference type="PANTHER" id="PTHR32315:SF3">
    <property type="entry name" value="ADENINE PHOSPHORIBOSYLTRANSFERASE"/>
    <property type="match status" value="1"/>
</dbReference>
<dbReference type="GO" id="GO:0003999">
    <property type="term" value="F:adenine phosphoribosyltransferase activity"/>
    <property type="evidence" value="ECO:0007669"/>
    <property type="project" value="UniProtKB-EC"/>
</dbReference>
<dbReference type="InterPro" id="IPR050054">
    <property type="entry name" value="UPRTase/APRTase"/>
</dbReference>
<dbReference type="GO" id="GO:0002055">
    <property type="term" value="F:adenine binding"/>
    <property type="evidence" value="ECO:0007669"/>
    <property type="project" value="TreeGrafter"/>
</dbReference>
<dbReference type="Gene3D" id="3.40.50.2020">
    <property type="match status" value="1"/>
</dbReference>
<evidence type="ECO:0000256" key="1">
    <source>
        <dbReference type="ARBA" id="ARBA00000868"/>
    </source>
</evidence>
<evidence type="ECO:0000256" key="8">
    <source>
        <dbReference type="ARBA" id="ARBA00022490"/>
    </source>
</evidence>
<dbReference type="InterPro" id="IPR029057">
    <property type="entry name" value="PRTase-like"/>
</dbReference>
<dbReference type="GO" id="GO:0006166">
    <property type="term" value="P:purine ribonucleoside salvage"/>
    <property type="evidence" value="ECO:0007669"/>
    <property type="project" value="UniProtKB-KW"/>
</dbReference>
<dbReference type="GO" id="GO:0016208">
    <property type="term" value="F:AMP binding"/>
    <property type="evidence" value="ECO:0007669"/>
    <property type="project" value="TreeGrafter"/>
</dbReference>
<dbReference type="EC" id="2.4.2.7" evidence="7"/>
<dbReference type="AlphaFoldDB" id="A0A6L2PLL8"/>
<dbReference type="GO" id="GO:0006168">
    <property type="term" value="P:adenine salvage"/>
    <property type="evidence" value="ECO:0007669"/>
    <property type="project" value="TreeGrafter"/>
</dbReference>
<evidence type="ECO:0000256" key="10">
    <source>
        <dbReference type="ARBA" id="ARBA00022679"/>
    </source>
</evidence>
<evidence type="ECO:0000259" key="12">
    <source>
        <dbReference type="Pfam" id="PF00156"/>
    </source>
</evidence>